<protein>
    <submittedName>
        <fullName evidence="2">Uncharacterized protein</fullName>
    </submittedName>
</protein>
<evidence type="ECO:0000313" key="3">
    <source>
        <dbReference type="Proteomes" id="UP000800200"/>
    </source>
</evidence>
<gene>
    <name evidence="2" type="ORF">K469DRAFT_696355</name>
</gene>
<organism evidence="2 3">
    <name type="scientific">Zopfia rhizophila CBS 207.26</name>
    <dbReference type="NCBI Taxonomy" id="1314779"/>
    <lineage>
        <taxon>Eukaryota</taxon>
        <taxon>Fungi</taxon>
        <taxon>Dikarya</taxon>
        <taxon>Ascomycota</taxon>
        <taxon>Pezizomycotina</taxon>
        <taxon>Dothideomycetes</taxon>
        <taxon>Dothideomycetes incertae sedis</taxon>
        <taxon>Zopfiaceae</taxon>
        <taxon>Zopfia</taxon>
    </lineage>
</organism>
<dbReference type="AlphaFoldDB" id="A0A6A6DIQ5"/>
<proteinExistence type="predicted"/>
<dbReference type="EMBL" id="ML994683">
    <property type="protein sequence ID" value="KAF2177810.1"/>
    <property type="molecule type" value="Genomic_DNA"/>
</dbReference>
<evidence type="ECO:0000313" key="2">
    <source>
        <dbReference type="EMBL" id="KAF2177810.1"/>
    </source>
</evidence>
<reference evidence="2" key="1">
    <citation type="journal article" date="2020" name="Stud. Mycol.">
        <title>101 Dothideomycetes genomes: a test case for predicting lifestyles and emergence of pathogens.</title>
        <authorList>
            <person name="Haridas S."/>
            <person name="Albert R."/>
            <person name="Binder M."/>
            <person name="Bloem J."/>
            <person name="Labutti K."/>
            <person name="Salamov A."/>
            <person name="Andreopoulos B."/>
            <person name="Baker S."/>
            <person name="Barry K."/>
            <person name="Bills G."/>
            <person name="Bluhm B."/>
            <person name="Cannon C."/>
            <person name="Castanera R."/>
            <person name="Culley D."/>
            <person name="Daum C."/>
            <person name="Ezra D."/>
            <person name="Gonzalez J."/>
            <person name="Henrissat B."/>
            <person name="Kuo A."/>
            <person name="Liang C."/>
            <person name="Lipzen A."/>
            <person name="Lutzoni F."/>
            <person name="Magnuson J."/>
            <person name="Mondo S."/>
            <person name="Nolan M."/>
            <person name="Ohm R."/>
            <person name="Pangilinan J."/>
            <person name="Park H.-J."/>
            <person name="Ramirez L."/>
            <person name="Alfaro M."/>
            <person name="Sun H."/>
            <person name="Tritt A."/>
            <person name="Yoshinaga Y."/>
            <person name="Zwiers L.-H."/>
            <person name="Turgeon B."/>
            <person name="Goodwin S."/>
            <person name="Spatafora J."/>
            <person name="Crous P."/>
            <person name="Grigoriev I."/>
        </authorList>
    </citation>
    <scope>NUCLEOTIDE SEQUENCE</scope>
    <source>
        <strain evidence="2">CBS 207.26</strain>
    </source>
</reference>
<feature type="region of interest" description="Disordered" evidence="1">
    <location>
        <begin position="1"/>
        <end position="108"/>
    </location>
</feature>
<feature type="region of interest" description="Disordered" evidence="1">
    <location>
        <begin position="204"/>
        <end position="223"/>
    </location>
</feature>
<accession>A0A6A6DIQ5</accession>
<dbReference type="Proteomes" id="UP000800200">
    <property type="component" value="Unassembled WGS sequence"/>
</dbReference>
<keyword evidence="3" id="KW-1185">Reference proteome</keyword>
<dbReference type="OrthoDB" id="3968660at2759"/>
<feature type="compositionally biased region" description="Basic and acidic residues" evidence="1">
    <location>
        <begin position="204"/>
        <end position="218"/>
    </location>
</feature>
<evidence type="ECO:0000256" key="1">
    <source>
        <dbReference type="SAM" id="MobiDB-lite"/>
    </source>
</evidence>
<name>A0A6A6DIQ5_9PEZI</name>
<sequence>MDESELCEHSRQDQESRPAVQDRKPETSNGETSDGAARSGSGQGEAEDNKDENVGNVGNDLLNSKDNPILLNDDEEASNQLFTGPIKNRPSSQFSGRRVRRKRKREPTDYIPWANTEFKQHAAGELDSTWRATQISWIKMKPFMRQIRGVDQEVDAATAQFKDKMSCVCREMEDNEELDPERALELDSCWKKVEEKLRGMELLRNEREKEYPDSMDRKDEDEDGDFGIRRRFKVQRR</sequence>
<feature type="compositionally biased region" description="Basic and acidic residues" evidence="1">
    <location>
        <begin position="1"/>
        <end position="26"/>
    </location>
</feature>